<feature type="non-terminal residue" evidence="8">
    <location>
        <position position="433"/>
    </location>
</feature>
<dbReference type="GO" id="GO:0005737">
    <property type="term" value="C:cytoplasm"/>
    <property type="evidence" value="ECO:0007669"/>
    <property type="project" value="UniProtKB-SubCell"/>
</dbReference>
<dbReference type="SUPFAM" id="SSF53244">
    <property type="entry name" value="MurD-like peptide ligases, peptide-binding domain"/>
    <property type="match status" value="1"/>
</dbReference>
<dbReference type="PANTHER" id="PTHR43692">
    <property type="entry name" value="UDP-N-ACETYLMURAMOYLALANINE--D-GLUTAMATE LIGASE"/>
    <property type="match status" value="1"/>
</dbReference>
<comment type="pathway">
    <text evidence="2">Cell wall biogenesis; peptidoglycan biosynthesis.</text>
</comment>
<evidence type="ECO:0000256" key="6">
    <source>
        <dbReference type="ARBA" id="ARBA00022840"/>
    </source>
</evidence>
<dbReference type="HAMAP" id="MF_00639">
    <property type="entry name" value="MurD"/>
    <property type="match status" value="1"/>
</dbReference>
<dbReference type="PANTHER" id="PTHR43692:SF1">
    <property type="entry name" value="UDP-N-ACETYLMURAMOYLALANINE--D-GLUTAMATE LIGASE"/>
    <property type="match status" value="1"/>
</dbReference>
<dbReference type="InterPro" id="IPR036615">
    <property type="entry name" value="Mur_ligase_C_dom_sf"/>
</dbReference>
<dbReference type="GO" id="GO:0005524">
    <property type="term" value="F:ATP binding"/>
    <property type="evidence" value="ECO:0007669"/>
    <property type="project" value="UniProtKB-KW"/>
</dbReference>
<dbReference type="GO" id="GO:0051301">
    <property type="term" value="P:cell division"/>
    <property type="evidence" value="ECO:0007669"/>
    <property type="project" value="InterPro"/>
</dbReference>
<evidence type="ECO:0000259" key="7">
    <source>
        <dbReference type="Pfam" id="PF08245"/>
    </source>
</evidence>
<evidence type="ECO:0000256" key="3">
    <source>
        <dbReference type="ARBA" id="ARBA00022490"/>
    </source>
</evidence>
<evidence type="ECO:0000256" key="4">
    <source>
        <dbReference type="ARBA" id="ARBA00022598"/>
    </source>
</evidence>
<dbReference type="InterPro" id="IPR013221">
    <property type="entry name" value="Mur_ligase_cen"/>
</dbReference>
<accession>A0A381S1N9</accession>
<dbReference type="InterPro" id="IPR005762">
    <property type="entry name" value="MurD"/>
</dbReference>
<evidence type="ECO:0000256" key="5">
    <source>
        <dbReference type="ARBA" id="ARBA00022741"/>
    </source>
</evidence>
<comment type="subcellular location">
    <subcellularLocation>
        <location evidence="1">Cytoplasm</location>
    </subcellularLocation>
</comment>
<feature type="domain" description="Mur ligase central" evidence="7">
    <location>
        <begin position="103"/>
        <end position="281"/>
    </location>
</feature>
<dbReference type="GO" id="GO:0008764">
    <property type="term" value="F:UDP-N-acetylmuramoylalanine-D-glutamate ligase activity"/>
    <property type="evidence" value="ECO:0007669"/>
    <property type="project" value="InterPro"/>
</dbReference>
<evidence type="ECO:0000256" key="1">
    <source>
        <dbReference type="ARBA" id="ARBA00004496"/>
    </source>
</evidence>
<keyword evidence="5" id="KW-0547">Nucleotide-binding</keyword>
<reference evidence="8" key="1">
    <citation type="submission" date="2018-05" db="EMBL/GenBank/DDBJ databases">
        <authorList>
            <person name="Lanie J.A."/>
            <person name="Ng W.-L."/>
            <person name="Kazmierczak K.M."/>
            <person name="Andrzejewski T.M."/>
            <person name="Davidsen T.M."/>
            <person name="Wayne K.J."/>
            <person name="Tettelin H."/>
            <person name="Glass J.I."/>
            <person name="Rusch D."/>
            <person name="Podicherti R."/>
            <person name="Tsui H.-C.T."/>
            <person name="Winkler M.E."/>
        </authorList>
    </citation>
    <scope>NUCLEOTIDE SEQUENCE</scope>
</reference>
<evidence type="ECO:0000256" key="2">
    <source>
        <dbReference type="ARBA" id="ARBA00004752"/>
    </source>
</evidence>
<name>A0A381S1N9_9ZZZZ</name>
<dbReference type="Gene3D" id="3.40.1190.10">
    <property type="entry name" value="Mur-like, catalytic domain"/>
    <property type="match status" value="1"/>
</dbReference>
<keyword evidence="6" id="KW-0067">ATP-binding</keyword>
<protein>
    <recommendedName>
        <fullName evidence="7">Mur ligase central domain-containing protein</fullName>
    </recommendedName>
</protein>
<dbReference type="Gene3D" id="3.40.50.720">
    <property type="entry name" value="NAD(P)-binding Rossmann-like Domain"/>
    <property type="match status" value="1"/>
</dbReference>
<gene>
    <name evidence="8" type="ORF">METZ01_LOCUS50208</name>
</gene>
<dbReference type="UniPathway" id="UPA00219"/>
<dbReference type="GO" id="GO:0009252">
    <property type="term" value="P:peptidoglycan biosynthetic process"/>
    <property type="evidence" value="ECO:0007669"/>
    <property type="project" value="UniProtKB-UniPathway"/>
</dbReference>
<dbReference type="Gene3D" id="3.90.190.20">
    <property type="entry name" value="Mur ligase, C-terminal domain"/>
    <property type="match status" value="1"/>
</dbReference>
<feature type="non-terminal residue" evidence="8">
    <location>
        <position position="1"/>
    </location>
</feature>
<dbReference type="AlphaFoldDB" id="A0A381S1N9"/>
<evidence type="ECO:0000313" key="8">
    <source>
        <dbReference type="EMBL" id="SUZ97354.1"/>
    </source>
</evidence>
<dbReference type="InterPro" id="IPR036565">
    <property type="entry name" value="Mur-like_cat_sf"/>
</dbReference>
<keyword evidence="3" id="KW-0963">Cytoplasm</keyword>
<dbReference type="Pfam" id="PF08245">
    <property type="entry name" value="Mur_ligase_M"/>
    <property type="match status" value="1"/>
</dbReference>
<dbReference type="EMBL" id="UINC01002501">
    <property type="protein sequence ID" value="SUZ97354.1"/>
    <property type="molecule type" value="Genomic_DNA"/>
</dbReference>
<sequence length="433" mass="49317">MKYIYGLNKSGLSLINHLSKTSESFIAWDDNEKKRQKISLTFKDIVFKHPEDLNLSKVKEAFITPGISLNDKKILRLRDKKINLYRDLEFYSKLLSNQEVIAITGTNGKSTTTKLIGDVIKSNKLNCFVGGNIGRPLVDFKNINDDSNYHVIELSSFQLESAPSFCSHISILLNISHDHLDRYNTIDNYISAKEKILNNNKENYNIISTDDDYCRDIFCSSNHLNNIPISTSKPIKKGVFFIDDKIYDQYFFDKKITTINKISQSLTGKFNSQNILAAYTVSQILGLDVNIFLEIIGSFIGLPHRLERIINNNNLEVINNSKATNLDSTIKSISNYKNIYLIIGGQAKEKNFSSLINFKKNIIKCYIIGESSDFIYKQLNSSIDSKKSLNLADALKEIFIEVRSSKIKSTILFSPGCSSFDQFKNFEDRGNKF</sequence>
<proteinExistence type="inferred from homology"/>
<dbReference type="NCBIfam" id="TIGR01087">
    <property type="entry name" value="murD"/>
    <property type="match status" value="1"/>
</dbReference>
<organism evidence="8">
    <name type="scientific">marine metagenome</name>
    <dbReference type="NCBI Taxonomy" id="408172"/>
    <lineage>
        <taxon>unclassified sequences</taxon>
        <taxon>metagenomes</taxon>
        <taxon>ecological metagenomes</taxon>
    </lineage>
</organism>
<keyword evidence="4" id="KW-0436">Ligase</keyword>
<dbReference type="GO" id="GO:0008360">
    <property type="term" value="P:regulation of cell shape"/>
    <property type="evidence" value="ECO:0007669"/>
    <property type="project" value="InterPro"/>
</dbReference>
<dbReference type="SUPFAM" id="SSF53623">
    <property type="entry name" value="MurD-like peptide ligases, catalytic domain"/>
    <property type="match status" value="1"/>
</dbReference>